<evidence type="ECO:0000313" key="1">
    <source>
        <dbReference type="EMBL" id="EDH3028440.1"/>
    </source>
</evidence>
<dbReference type="EMBL" id="AAMHCR010000061">
    <property type="protein sequence ID" value="EDH3028440.1"/>
    <property type="molecule type" value="Genomic_DNA"/>
</dbReference>
<gene>
    <name evidence="1" type="ORF">GC818_17910</name>
</gene>
<accession>A0A633Q112</accession>
<organism evidence="1">
    <name type="scientific">Salmonella enterica</name>
    <name type="common">Salmonella choleraesuis</name>
    <dbReference type="NCBI Taxonomy" id="28901"/>
    <lineage>
        <taxon>Bacteria</taxon>
        <taxon>Pseudomonadati</taxon>
        <taxon>Pseudomonadota</taxon>
        <taxon>Gammaproteobacteria</taxon>
        <taxon>Enterobacterales</taxon>
        <taxon>Enterobacteriaceae</taxon>
        <taxon>Salmonella</taxon>
    </lineage>
</organism>
<protein>
    <submittedName>
        <fullName evidence="1">LysR family transcriptional regulator</fullName>
    </submittedName>
</protein>
<sequence>GLFSSKLAQFYNLNGIKKTPIKEYNKNIVVYHDASDLNSIVLLKIKQILNDFI</sequence>
<reference evidence="1" key="1">
    <citation type="submission" date="2019-10" db="EMBL/GenBank/DDBJ databases">
        <authorList>
            <consortium name="PulseNet: The National Subtyping Network for Foodborne Disease Surveillance"/>
            <person name="Tarr C.L."/>
            <person name="Trees E."/>
            <person name="Katz L.S."/>
            <person name="Carleton-Romer H.A."/>
            <person name="Stroika S."/>
            <person name="Kucerova Z."/>
            <person name="Roache K.F."/>
            <person name="Sabol A.L."/>
            <person name="Besser J."/>
            <person name="Gerner-Smidt P."/>
        </authorList>
    </citation>
    <scope>NUCLEOTIDE SEQUENCE</scope>
    <source>
        <strain evidence="1">PNUSAS109927</strain>
    </source>
</reference>
<feature type="non-terminal residue" evidence="1">
    <location>
        <position position="1"/>
    </location>
</feature>
<name>A0A633Q112_SALER</name>
<comment type="caution">
    <text evidence="1">The sequence shown here is derived from an EMBL/GenBank/DDBJ whole genome shotgun (WGS) entry which is preliminary data.</text>
</comment>
<proteinExistence type="predicted"/>
<dbReference type="AlphaFoldDB" id="A0A633Q112"/>